<dbReference type="InterPro" id="IPR013818">
    <property type="entry name" value="Lipase"/>
</dbReference>
<dbReference type="SUPFAM" id="SSF53474">
    <property type="entry name" value="alpha/beta-Hydrolases"/>
    <property type="match status" value="1"/>
</dbReference>
<evidence type="ECO:0000313" key="7">
    <source>
        <dbReference type="Proteomes" id="UP001152798"/>
    </source>
</evidence>
<evidence type="ECO:0000256" key="4">
    <source>
        <dbReference type="RuleBase" id="RU004262"/>
    </source>
</evidence>
<name>A0A9P0HTI2_NEZVI</name>
<comment type="subcellular location">
    <subcellularLocation>
        <location evidence="1">Secreted</location>
    </subcellularLocation>
</comment>
<evidence type="ECO:0000256" key="2">
    <source>
        <dbReference type="ARBA" id="ARBA00010701"/>
    </source>
</evidence>
<dbReference type="InterPro" id="IPR029058">
    <property type="entry name" value="AB_hydrolase_fold"/>
</dbReference>
<accession>A0A9P0HTI2</accession>
<comment type="similarity">
    <text evidence="2 4">Belongs to the AB hydrolase superfamily. Lipase family.</text>
</comment>
<dbReference type="Gene3D" id="3.40.50.1820">
    <property type="entry name" value="alpha/beta hydrolase"/>
    <property type="match status" value="1"/>
</dbReference>
<dbReference type="Proteomes" id="UP001152798">
    <property type="component" value="Chromosome 7"/>
</dbReference>
<dbReference type="InterPro" id="IPR000734">
    <property type="entry name" value="TAG_lipase"/>
</dbReference>
<dbReference type="OrthoDB" id="199913at2759"/>
<protein>
    <recommendedName>
        <fullName evidence="5">Lipase domain-containing protein</fullName>
    </recommendedName>
</protein>
<dbReference type="AlphaFoldDB" id="A0A9P0HTI2"/>
<keyword evidence="3" id="KW-0964">Secreted</keyword>
<dbReference type="GO" id="GO:0017171">
    <property type="term" value="F:serine hydrolase activity"/>
    <property type="evidence" value="ECO:0007669"/>
    <property type="project" value="TreeGrafter"/>
</dbReference>
<evidence type="ECO:0000256" key="1">
    <source>
        <dbReference type="ARBA" id="ARBA00004613"/>
    </source>
</evidence>
<feature type="domain" description="Lipase" evidence="5">
    <location>
        <begin position="13"/>
        <end position="80"/>
    </location>
</feature>
<organism evidence="6 7">
    <name type="scientific">Nezara viridula</name>
    <name type="common">Southern green stink bug</name>
    <name type="synonym">Cimex viridulus</name>
    <dbReference type="NCBI Taxonomy" id="85310"/>
    <lineage>
        <taxon>Eukaryota</taxon>
        <taxon>Metazoa</taxon>
        <taxon>Ecdysozoa</taxon>
        <taxon>Arthropoda</taxon>
        <taxon>Hexapoda</taxon>
        <taxon>Insecta</taxon>
        <taxon>Pterygota</taxon>
        <taxon>Neoptera</taxon>
        <taxon>Paraneoptera</taxon>
        <taxon>Hemiptera</taxon>
        <taxon>Heteroptera</taxon>
        <taxon>Panheteroptera</taxon>
        <taxon>Pentatomomorpha</taxon>
        <taxon>Pentatomoidea</taxon>
        <taxon>Pentatomidae</taxon>
        <taxon>Pentatominae</taxon>
        <taxon>Nezara</taxon>
    </lineage>
</organism>
<dbReference type="Pfam" id="PF00151">
    <property type="entry name" value="Lipase"/>
    <property type="match status" value="1"/>
</dbReference>
<reference evidence="6" key="1">
    <citation type="submission" date="2022-01" db="EMBL/GenBank/DDBJ databases">
        <authorList>
            <person name="King R."/>
        </authorList>
    </citation>
    <scope>NUCLEOTIDE SEQUENCE</scope>
</reference>
<dbReference type="PANTHER" id="PTHR11610:SF173">
    <property type="entry name" value="LIPASE DOMAIN-CONTAINING PROTEIN-RELATED"/>
    <property type="match status" value="1"/>
</dbReference>
<dbReference type="GO" id="GO:0016042">
    <property type="term" value="P:lipid catabolic process"/>
    <property type="evidence" value="ECO:0007669"/>
    <property type="project" value="TreeGrafter"/>
</dbReference>
<sequence length="85" mass="9581">MQPGCGLDFSGLCSHRRGYNYYIESLTNKKAFPAVPCSSWDDYMNDKESCEIENVVYMGEGLLTSTRGVYYLKTNKHPPFGLGEV</sequence>
<gene>
    <name evidence="6" type="ORF">NEZAVI_LOCUS15154</name>
</gene>
<dbReference type="EMBL" id="OV725083">
    <property type="protein sequence ID" value="CAH1407438.1"/>
    <property type="molecule type" value="Genomic_DNA"/>
</dbReference>
<evidence type="ECO:0000259" key="5">
    <source>
        <dbReference type="Pfam" id="PF00151"/>
    </source>
</evidence>
<dbReference type="GO" id="GO:0016298">
    <property type="term" value="F:lipase activity"/>
    <property type="evidence" value="ECO:0007669"/>
    <property type="project" value="InterPro"/>
</dbReference>
<evidence type="ECO:0000256" key="3">
    <source>
        <dbReference type="ARBA" id="ARBA00022525"/>
    </source>
</evidence>
<keyword evidence="7" id="KW-1185">Reference proteome</keyword>
<dbReference type="GO" id="GO:0005615">
    <property type="term" value="C:extracellular space"/>
    <property type="evidence" value="ECO:0007669"/>
    <property type="project" value="TreeGrafter"/>
</dbReference>
<proteinExistence type="inferred from homology"/>
<evidence type="ECO:0000313" key="6">
    <source>
        <dbReference type="EMBL" id="CAH1407438.1"/>
    </source>
</evidence>
<dbReference type="PANTHER" id="PTHR11610">
    <property type="entry name" value="LIPASE"/>
    <property type="match status" value="1"/>
</dbReference>